<protein>
    <submittedName>
        <fullName evidence="3">SH3 domain-containing protein</fullName>
    </submittedName>
</protein>
<proteinExistence type="predicted"/>
<reference evidence="1 2" key="2">
    <citation type="submission" date="2018-11" db="EMBL/GenBank/DDBJ databases">
        <authorList>
            <consortium name="Pathogen Informatics"/>
        </authorList>
    </citation>
    <scope>NUCLEOTIDE SEQUENCE [LARGE SCALE GENOMIC DNA]</scope>
</reference>
<dbReference type="InterPro" id="IPR036028">
    <property type="entry name" value="SH3-like_dom_sf"/>
</dbReference>
<dbReference type="EMBL" id="UYWX01000041">
    <property type="protein sequence ID" value="VDM16487.1"/>
    <property type="molecule type" value="Genomic_DNA"/>
</dbReference>
<name>A0A0R3WIM6_HYDTA</name>
<evidence type="ECO:0000313" key="3">
    <source>
        <dbReference type="WBParaSite" id="TTAC_0000046101-mRNA-1"/>
    </source>
</evidence>
<dbReference type="SUPFAM" id="SSF50044">
    <property type="entry name" value="SH3-domain"/>
    <property type="match status" value="1"/>
</dbReference>
<dbReference type="Proteomes" id="UP000274429">
    <property type="component" value="Unassembled WGS sequence"/>
</dbReference>
<reference evidence="3" key="1">
    <citation type="submission" date="2017-02" db="UniProtKB">
        <authorList>
            <consortium name="WormBaseParasite"/>
        </authorList>
    </citation>
    <scope>IDENTIFICATION</scope>
</reference>
<organism evidence="3">
    <name type="scientific">Hydatigena taeniaeformis</name>
    <name type="common">Feline tapeworm</name>
    <name type="synonym">Taenia taeniaeformis</name>
    <dbReference type="NCBI Taxonomy" id="6205"/>
    <lineage>
        <taxon>Eukaryota</taxon>
        <taxon>Metazoa</taxon>
        <taxon>Spiralia</taxon>
        <taxon>Lophotrochozoa</taxon>
        <taxon>Platyhelminthes</taxon>
        <taxon>Cestoda</taxon>
        <taxon>Eucestoda</taxon>
        <taxon>Cyclophyllidea</taxon>
        <taxon>Taeniidae</taxon>
        <taxon>Hydatigera</taxon>
    </lineage>
</organism>
<dbReference type="AlphaFoldDB" id="A0A0R3WIM6"/>
<gene>
    <name evidence="1" type="ORF">TTAC_LOCUS462</name>
</gene>
<dbReference type="OrthoDB" id="73680at2759"/>
<evidence type="ECO:0000313" key="1">
    <source>
        <dbReference type="EMBL" id="VDM16487.1"/>
    </source>
</evidence>
<evidence type="ECO:0000313" key="2">
    <source>
        <dbReference type="Proteomes" id="UP000274429"/>
    </source>
</evidence>
<dbReference type="WBParaSite" id="TTAC_0000046101-mRNA-1">
    <property type="protein sequence ID" value="TTAC_0000046101-mRNA-1"/>
    <property type="gene ID" value="TTAC_0000046101"/>
</dbReference>
<accession>A0A0R3WIM6</accession>
<sequence length="146" mass="16590">MIVNVSESEQTLELDYKNGDIVRWLDYDPKYLEPNAGPLPVDTFLECETLSGKNVIVHSENARLITSKIEMAKLLQRRPRAKVVTTSFCSTPEELSVEAGETIYILYECNSTDFMAVNKRSQCGRVPKRLLNFQAAPQLTSNRFEN</sequence>
<keyword evidence="2" id="KW-1185">Reference proteome</keyword>